<organism evidence="1 2">
    <name type="scientific">Nephila pilipes</name>
    <name type="common">Giant wood spider</name>
    <name type="synonym">Nephila maculata</name>
    <dbReference type="NCBI Taxonomy" id="299642"/>
    <lineage>
        <taxon>Eukaryota</taxon>
        <taxon>Metazoa</taxon>
        <taxon>Ecdysozoa</taxon>
        <taxon>Arthropoda</taxon>
        <taxon>Chelicerata</taxon>
        <taxon>Arachnida</taxon>
        <taxon>Araneae</taxon>
        <taxon>Araneomorphae</taxon>
        <taxon>Entelegynae</taxon>
        <taxon>Araneoidea</taxon>
        <taxon>Nephilidae</taxon>
        <taxon>Nephila</taxon>
    </lineage>
</organism>
<keyword evidence="2" id="KW-1185">Reference proteome</keyword>
<proteinExistence type="predicted"/>
<evidence type="ECO:0000313" key="2">
    <source>
        <dbReference type="Proteomes" id="UP000887013"/>
    </source>
</evidence>
<name>A0A8X6R3Y5_NEPPI</name>
<protein>
    <submittedName>
        <fullName evidence="1">Uncharacterized protein</fullName>
    </submittedName>
</protein>
<comment type="caution">
    <text evidence="1">The sequence shown here is derived from an EMBL/GenBank/DDBJ whole genome shotgun (WGS) entry which is preliminary data.</text>
</comment>
<accession>A0A8X6R3Y5</accession>
<dbReference type="AlphaFoldDB" id="A0A8X6R3Y5"/>
<reference evidence="1" key="1">
    <citation type="submission" date="2020-08" db="EMBL/GenBank/DDBJ databases">
        <title>Multicomponent nature underlies the extraordinary mechanical properties of spider dragline silk.</title>
        <authorList>
            <person name="Kono N."/>
            <person name="Nakamura H."/>
            <person name="Mori M."/>
            <person name="Yoshida Y."/>
            <person name="Ohtoshi R."/>
            <person name="Malay A.D."/>
            <person name="Moran D.A.P."/>
            <person name="Tomita M."/>
            <person name="Numata K."/>
            <person name="Arakawa K."/>
        </authorList>
    </citation>
    <scope>NUCLEOTIDE SEQUENCE</scope>
</reference>
<dbReference type="Proteomes" id="UP000887013">
    <property type="component" value="Unassembled WGS sequence"/>
</dbReference>
<sequence>MDCNEDEDENNYAEINKPSYDEMINSFETIRRRLQCEENTPEGIFAALQRCEVVSGVERAFGFEDKTIVKSGRVVGWSERLSPVGAAVQYLVVAKAKVFFAEVMDVEFRDLDDHLLIKEAEEWQGFSAALQSVINKEVDRCILVLKPAPIEINGFSHAFEVAYGADIYLNTRSESAEVSMKLIASKS</sequence>
<gene>
    <name evidence="1" type="ORF">NPIL_272891</name>
</gene>
<dbReference type="InterPro" id="IPR008042">
    <property type="entry name" value="Retrotrans_Pao"/>
</dbReference>
<evidence type="ECO:0000313" key="1">
    <source>
        <dbReference type="EMBL" id="GFU45646.1"/>
    </source>
</evidence>
<dbReference type="EMBL" id="BMAW01036749">
    <property type="protein sequence ID" value="GFU45646.1"/>
    <property type="molecule type" value="Genomic_DNA"/>
</dbReference>
<dbReference type="Pfam" id="PF05380">
    <property type="entry name" value="Peptidase_A17"/>
    <property type="match status" value="1"/>
</dbReference>